<dbReference type="InterPro" id="IPR000212">
    <property type="entry name" value="DNA_helicase_UvrD/REP"/>
</dbReference>
<dbReference type="EC" id="5.6.2.4" evidence="7"/>
<proteinExistence type="predicted"/>
<evidence type="ECO:0000256" key="6">
    <source>
        <dbReference type="ARBA" id="ARBA00034617"/>
    </source>
</evidence>
<dbReference type="EMBL" id="MQMF01000001">
    <property type="protein sequence ID" value="OOE14047.1"/>
    <property type="molecule type" value="Genomic_DNA"/>
</dbReference>
<dbReference type="GO" id="GO:0000725">
    <property type="term" value="P:recombinational repair"/>
    <property type="evidence" value="ECO:0007669"/>
    <property type="project" value="TreeGrafter"/>
</dbReference>
<evidence type="ECO:0000313" key="11">
    <source>
        <dbReference type="EMBL" id="OOE14047.1"/>
    </source>
</evidence>
<dbReference type="InterPro" id="IPR014017">
    <property type="entry name" value="DNA_helicase_UvrD-like_C"/>
</dbReference>
<reference evidence="11 12" key="1">
    <citation type="submission" date="2016-11" db="EMBL/GenBank/DDBJ databases">
        <authorList>
            <person name="Jaros S."/>
            <person name="Januszkiewicz K."/>
            <person name="Wedrychowicz H."/>
        </authorList>
    </citation>
    <scope>NUCLEOTIDE SEQUENCE [LARGE SCALE GENOMIC DNA]</scope>
    <source>
        <strain evidence="11 12">Con a/3</strain>
    </source>
</reference>
<dbReference type="RefSeq" id="WP_077359462.1">
    <property type="nucleotide sequence ID" value="NZ_MQMF01000001.1"/>
</dbReference>
<feature type="binding site" evidence="9">
    <location>
        <begin position="219"/>
        <end position="226"/>
    </location>
    <ligand>
        <name>ATP</name>
        <dbReference type="ChEBI" id="CHEBI:30616"/>
    </ligand>
</feature>
<keyword evidence="4 9" id="KW-0067">ATP-binding</keyword>
<dbReference type="GO" id="GO:0003677">
    <property type="term" value="F:DNA binding"/>
    <property type="evidence" value="ECO:0007669"/>
    <property type="project" value="InterPro"/>
</dbReference>
<dbReference type="GO" id="GO:0016887">
    <property type="term" value="F:ATP hydrolysis activity"/>
    <property type="evidence" value="ECO:0007669"/>
    <property type="project" value="RHEA"/>
</dbReference>
<feature type="domain" description="UvrD-like helicase ATP-binding" evidence="10">
    <location>
        <begin position="198"/>
        <end position="591"/>
    </location>
</feature>
<dbReference type="GO" id="GO:0005829">
    <property type="term" value="C:cytosol"/>
    <property type="evidence" value="ECO:0007669"/>
    <property type="project" value="TreeGrafter"/>
</dbReference>
<dbReference type="PANTHER" id="PTHR11070:SF17">
    <property type="entry name" value="DNA HELICASE IV"/>
    <property type="match status" value="1"/>
</dbReference>
<dbReference type="GO" id="GO:0043138">
    <property type="term" value="F:3'-5' DNA helicase activity"/>
    <property type="evidence" value="ECO:0007669"/>
    <property type="project" value="UniProtKB-EC"/>
</dbReference>
<organism evidence="11 12">
    <name type="scientific">Fictibacillus arsenicus</name>
    <dbReference type="NCBI Taxonomy" id="255247"/>
    <lineage>
        <taxon>Bacteria</taxon>
        <taxon>Bacillati</taxon>
        <taxon>Bacillota</taxon>
        <taxon>Bacilli</taxon>
        <taxon>Bacillales</taxon>
        <taxon>Fictibacillaceae</taxon>
        <taxon>Fictibacillus</taxon>
    </lineage>
</organism>
<gene>
    <name evidence="11" type="ORF">UN64_02200</name>
</gene>
<keyword evidence="3 9" id="KW-0347">Helicase</keyword>
<protein>
    <recommendedName>
        <fullName evidence="7">DNA 3'-5' helicase</fullName>
        <ecNumber evidence="7">5.6.2.4</ecNumber>
    </recommendedName>
</protein>
<dbReference type="Gene3D" id="3.40.50.300">
    <property type="entry name" value="P-loop containing nucleotide triphosphate hydrolases"/>
    <property type="match status" value="2"/>
</dbReference>
<dbReference type="Pfam" id="PF00580">
    <property type="entry name" value="UvrD-helicase"/>
    <property type="match status" value="1"/>
</dbReference>
<accession>A0A1V3GB56</accession>
<dbReference type="AlphaFoldDB" id="A0A1V3GB56"/>
<dbReference type="InterPro" id="IPR027417">
    <property type="entry name" value="P-loop_NTPase"/>
</dbReference>
<dbReference type="Pfam" id="PF13538">
    <property type="entry name" value="UvrD_C_2"/>
    <property type="match status" value="1"/>
</dbReference>
<keyword evidence="2 9" id="KW-0378">Hydrolase</keyword>
<keyword evidence="1 9" id="KW-0547">Nucleotide-binding</keyword>
<name>A0A1V3GB56_9BACL</name>
<comment type="catalytic activity">
    <reaction evidence="8">
        <text>ATP + H2O = ADP + phosphate + H(+)</text>
        <dbReference type="Rhea" id="RHEA:13065"/>
        <dbReference type="ChEBI" id="CHEBI:15377"/>
        <dbReference type="ChEBI" id="CHEBI:15378"/>
        <dbReference type="ChEBI" id="CHEBI:30616"/>
        <dbReference type="ChEBI" id="CHEBI:43474"/>
        <dbReference type="ChEBI" id="CHEBI:456216"/>
        <dbReference type="EC" id="5.6.2.4"/>
    </reaction>
</comment>
<dbReference type="SUPFAM" id="SSF52540">
    <property type="entry name" value="P-loop containing nucleoside triphosphate hydrolases"/>
    <property type="match status" value="1"/>
</dbReference>
<evidence type="ECO:0000313" key="12">
    <source>
        <dbReference type="Proteomes" id="UP000188597"/>
    </source>
</evidence>
<keyword evidence="5" id="KW-0413">Isomerase</keyword>
<dbReference type="PROSITE" id="PS51198">
    <property type="entry name" value="UVRD_HELICASE_ATP_BIND"/>
    <property type="match status" value="1"/>
</dbReference>
<evidence type="ECO:0000256" key="3">
    <source>
        <dbReference type="ARBA" id="ARBA00022806"/>
    </source>
</evidence>
<dbReference type="Pfam" id="PF13361">
    <property type="entry name" value="UvrD_C"/>
    <property type="match status" value="1"/>
</dbReference>
<evidence type="ECO:0000256" key="1">
    <source>
        <dbReference type="ARBA" id="ARBA00022741"/>
    </source>
</evidence>
<evidence type="ECO:0000256" key="9">
    <source>
        <dbReference type="PROSITE-ProRule" id="PRU00560"/>
    </source>
</evidence>
<dbReference type="GO" id="GO:0005524">
    <property type="term" value="F:ATP binding"/>
    <property type="evidence" value="ECO:0007669"/>
    <property type="project" value="UniProtKB-UniRule"/>
</dbReference>
<dbReference type="InterPro" id="IPR014016">
    <property type="entry name" value="UvrD-like_ATP-bd"/>
</dbReference>
<dbReference type="OrthoDB" id="9787585at2"/>
<evidence type="ECO:0000256" key="4">
    <source>
        <dbReference type="ARBA" id="ARBA00022840"/>
    </source>
</evidence>
<comment type="catalytic activity">
    <reaction evidence="6">
        <text>Couples ATP hydrolysis with the unwinding of duplex DNA by translocating in the 3'-5' direction.</text>
        <dbReference type="EC" id="5.6.2.4"/>
    </reaction>
</comment>
<comment type="caution">
    <text evidence="11">The sequence shown here is derived from an EMBL/GenBank/DDBJ whole genome shotgun (WGS) entry which is preliminary data.</text>
</comment>
<evidence type="ECO:0000256" key="7">
    <source>
        <dbReference type="ARBA" id="ARBA00034808"/>
    </source>
</evidence>
<dbReference type="Proteomes" id="UP000188597">
    <property type="component" value="Unassembled WGS sequence"/>
</dbReference>
<evidence type="ECO:0000256" key="2">
    <source>
        <dbReference type="ARBA" id="ARBA00022801"/>
    </source>
</evidence>
<sequence>MKSNEIITTEQTHLNNTIKTIEMLIEQNKGTERKKRNDLDLPGNSIAKHRVSKYSEARKNLYYGRVDILEKGDIETYYIGEVPVVEDETNNIICDWRSPFGDAFHAFFGGNGKITYKIDNKYNNEVTVLLKRELSIKQDKLVDYNDTFSDQALKNKKIINKETYSNEEQTDSKYSDRFLSELLNESSNGHGLKKVIATIRKEQNDIIRLGIQEPVLIQGVAGSGKSTIALNRISYLLYRYKDKLLPKKILILAPNKMFLSYINGVLPGLDIEGIQQDTFTTLSKKLIPKLGKIIEPHHTLAAIVNEQLDEDEIIPFTIFKGSFRFKEIIDDYISHLEEHLENSINELKIYDVFEKKDYIFLKKDIKEKLTSYSYLPIEKRRKEVIKTIERWKSDLLTKKLDKFNKEFEDAEKQWVFTLPEDSDIRKQTFSALEKAYEYKCNLFKNEVTTKWKTYKEDIEELTSKSILQKILNPVLLPNMAPELDDKLINLLKTNRTNKTYYEDLAALIYIEHKINSLPNTFDYIVVDEAQDLSPFQIYVLNLLTKSMTILGDVTQSIYSYNGISSWDELKSTVWKDKAIKQADLNVSYRSTYEIMNAANQIIINANLPYQLVIPFNRTGEEVVCKQISDEDDLLENILTSIEQFLKVGYQKIAIIHKDARRSEGLYNLLKQSGISSVQLVLDSDVNISESITVIPSYLVKGLEFDAVIIPNANEENYKNEELDAKLLFVSLTRPHHSLHIFYHKVITPLLSSMVKKEKIKKERIGIL</sequence>
<evidence type="ECO:0000256" key="8">
    <source>
        <dbReference type="ARBA" id="ARBA00048988"/>
    </source>
</evidence>
<evidence type="ECO:0000259" key="10">
    <source>
        <dbReference type="PROSITE" id="PS51198"/>
    </source>
</evidence>
<evidence type="ECO:0000256" key="5">
    <source>
        <dbReference type="ARBA" id="ARBA00023235"/>
    </source>
</evidence>
<dbReference type="InterPro" id="IPR027785">
    <property type="entry name" value="UvrD-like_helicase_C"/>
</dbReference>
<dbReference type="PANTHER" id="PTHR11070">
    <property type="entry name" value="UVRD / RECB / PCRA DNA HELICASE FAMILY MEMBER"/>
    <property type="match status" value="1"/>
</dbReference>